<evidence type="ECO:0000256" key="3">
    <source>
        <dbReference type="ARBA" id="ARBA00022946"/>
    </source>
</evidence>
<dbReference type="PROSITE" id="PS51257">
    <property type="entry name" value="PROKAR_LIPOPROTEIN"/>
    <property type="match status" value="1"/>
</dbReference>
<dbReference type="EMBL" id="KI631485">
    <property type="protein sequence ID" value="EYU27210.1"/>
    <property type="molecule type" value="Genomic_DNA"/>
</dbReference>
<keyword evidence="3" id="KW-0809">Transit peptide</keyword>
<evidence type="ECO:0000256" key="2">
    <source>
        <dbReference type="ARBA" id="ARBA00022472"/>
    </source>
</evidence>
<organism evidence="4 5">
    <name type="scientific">Erythranthe guttata</name>
    <name type="common">Yellow monkey flower</name>
    <name type="synonym">Mimulus guttatus</name>
    <dbReference type="NCBI Taxonomy" id="4155"/>
    <lineage>
        <taxon>Eukaryota</taxon>
        <taxon>Viridiplantae</taxon>
        <taxon>Streptophyta</taxon>
        <taxon>Embryophyta</taxon>
        <taxon>Tracheophyta</taxon>
        <taxon>Spermatophyta</taxon>
        <taxon>Magnoliopsida</taxon>
        <taxon>eudicotyledons</taxon>
        <taxon>Gunneridae</taxon>
        <taxon>Pentapetalae</taxon>
        <taxon>asterids</taxon>
        <taxon>lamiids</taxon>
        <taxon>Lamiales</taxon>
        <taxon>Phrymaceae</taxon>
        <taxon>Erythranthe</taxon>
    </lineage>
</organism>
<keyword evidence="2" id="KW-0804">Transcription</keyword>
<dbReference type="PANTHER" id="PTHR13068">
    <property type="entry name" value="CGI-12 PROTEIN-RELATED"/>
    <property type="match status" value="1"/>
</dbReference>
<evidence type="ECO:0000313" key="4">
    <source>
        <dbReference type="EMBL" id="EYU27210.1"/>
    </source>
</evidence>
<dbReference type="eggNOG" id="KOG1267">
    <property type="taxonomic scope" value="Eukaryota"/>
</dbReference>
<feature type="non-terminal residue" evidence="4">
    <location>
        <position position="181"/>
    </location>
</feature>
<gene>
    <name evidence="4" type="ORF">MIMGU_mgv1a0218932mg</name>
</gene>
<keyword evidence="2" id="KW-0806">Transcription termination</keyword>
<keyword evidence="5" id="KW-1185">Reference proteome</keyword>
<dbReference type="AlphaFoldDB" id="A0A022QL35"/>
<dbReference type="InterPro" id="IPR003690">
    <property type="entry name" value="MTERF"/>
</dbReference>
<reference evidence="4" key="1">
    <citation type="journal article" date="2013" name="Proc. Natl. Acad. Sci. U.S.A.">
        <title>Fine-scale variation in meiotic recombination in Mimulus inferred from population shotgun sequencing.</title>
        <authorList>
            <person name="Hellsten U."/>
            <person name="Wright K.M."/>
            <person name="Jenkins J."/>
            <person name="Shu S."/>
            <person name="Yuan Y."/>
            <person name="Wessler S.R."/>
            <person name="Schmutz J."/>
            <person name="Willis J.H."/>
            <person name="Rokhsar D.S."/>
        </authorList>
    </citation>
    <scope>NUCLEOTIDE SEQUENCE [LARGE SCALE GENOMIC DNA]</scope>
</reference>
<dbReference type="PANTHER" id="PTHR13068:SF130">
    <property type="entry name" value="TRANSCRIPTION TERMINATION FACTOR MTERF6, CHLOROPLASTIC_MITOCHONDRIAL-LIKE"/>
    <property type="match status" value="1"/>
</dbReference>
<dbReference type="GO" id="GO:0006353">
    <property type="term" value="P:DNA-templated transcription termination"/>
    <property type="evidence" value="ECO:0007669"/>
    <property type="project" value="UniProtKB-KW"/>
</dbReference>
<sequence length="181" mass="19975">MSCYALRRKNLAFIFPNNFAFSISLLYFSSSSCSKPNAPDVYDFLVQKHKLSHVVASHVSSVLAFPKSPKNWDSIISFFKGVGLTDTQLERILKIRPRLLSASLERTIQPKIAAFKDVGFSDNDIADIISKVPAVLHSSTNNKVVPALSLLRGMFGSNEEVTKVLRNPVGASTRLDKTCAE</sequence>
<name>A0A022QL35_ERYGU</name>
<dbReference type="GO" id="GO:0009658">
    <property type="term" value="P:chloroplast organization"/>
    <property type="evidence" value="ECO:0000318"/>
    <property type="project" value="GO_Central"/>
</dbReference>
<evidence type="ECO:0000256" key="1">
    <source>
        <dbReference type="ARBA" id="ARBA00007692"/>
    </source>
</evidence>
<dbReference type="Proteomes" id="UP000030748">
    <property type="component" value="Unassembled WGS sequence"/>
</dbReference>
<keyword evidence="2" id="KW-0805">Transcription regulation</keyword>
<dbReference type="InterPro" id="IPR038538">
    <property type="entry name" value="MTERF_sf"/>
</dbReference>
<accession>A0A022QL35</accession>
<dbReference type="Gene3D" id="1.25.70.10">
    <property type="entry name" value="Transcription termination factor 3, mitochondrial"/>
    <property type="match status" value="1"/>
</dbReference>
<protein>
    <submittedName>
        <fullName evidence="4">Uncharacterized protein</fullName>
    </submittedName>
</protein>
<comment type="similarity">
    <text evidence="1">Belongs to the mTERF family.</text>
</comment>
<proteinExistence type="inferred from homology"/>
<dbReference type="GO" id="GO:0009507">
    <property type="term" value="C:chloroplast"/>
    <property type="evidence" value="ECO:0000318"/>
    <property type="project" value="GO_Central"/>
</dbReference>
<dbReference type="GO" id="GO:0003676">
    <property type="term" value="F:nucleic acid binding"/>
    <property type="evidence" value="ECO:0007669"/>
    <property type="project" value="InterPro"/>
</dbReference>
<dbReference type="SMART" id="SM00733">
    <property type="entry name" value="Mterf"/>
    <property type="match status" value="2"/>
</dbReference>
<dbReference type="Pfam" id="PF02536">
    <property type="entry name" value="mTERF"/>
    <property type="match status" value="1"/>
</dbReference>
<evidence type="ECO:0000313" key="5">
    <source>
        <dbReference type="Proteomes" id="UP000030748"/>
    </source>
</evidence>